<keyword evidence="2" id="KW-0732">Signal</keyword>
<sequence>MGGRQEMTTFLVSFLLLADKRAALSLVEAAHATFKTAGGSCSWESNRTNWTEAWPLSGIGRVVLQAHMDTRSGQKKQQNISCHFVDHQKRRTLLHASRQGGTCMHIPYACTPKGLAVKGEDLARCSRPRALLEQCGLKVVFPFKIVRAWSSLSPLLYDENTKASSLLLLILWLSERRRRHVRKERQVNGQREKKHLPRERTAPLHCNYVCLHHAPSKAPPVGRVSPTQNTTKTATSQRLKQPAARTSFEELRPHLLGEHGSRE</sequence>
<dbReference type="VEuPathDB" id="FungiDB:CIHG_07359"/>
<feature type="compositionally biased region" description="Basic and acidic residues" evidence="1">
    <location>
        <begin position="247"/>
        <end position="263"/>
    </location>
</feature>
<organism evidence="3 4">
    <name type="scientific">Coccidioides immitis H538.4</name>
    <dbReference type="NCBI Taxonomy" id="396776"/>
    <lineage>
        <taxon>Eukaryota</taxon>
        <taxon>Fungi</taxon>
        <taxon>Dikarya</taxon>
        <taxon>Ascomycota</taxon>
        <taxon>Pezizomycotina</taxon>
        <taxon>Eurotiomycetes</taxon>
        <taxon>Eurotiomycetidae</taxon>
        <taxon>Onygenales</taxon>
        <taxon>Onygenaceae</taxon>
        <taxon>Coccidioides</taxon>
    </lineage>
</organism>
<proteinExistence type="predicted"/>
<dbReference type="EMBL" id="DS017013">
    <property type="protein sequence ID" value="KMU89552.1"/>
    <property type="molecule type" value="Genomic_DNA"/>
</dbReference>
<evidence type="ECO:0000313" key="3">
    <source>
        <dbReference type="EMBL" id="KMU89552.1"/>
    </source>
</evidence>
<feature type="chain" id="PRO_5005308358" description="Secreted protein" evidence="2">
    <location>
        <begin position="26"/>
        <end position="263"/>
    </location>
</feature>
<evidence type="ECO:0000256" key="1">
    <source>
        <dbReference type="SAM" id="MobiDB-lite"/>
    </source>
</evidence>
<dbReference type="Proteomes" id="UP000054563">
    <property type="component" value="Unassembled WGS sequence"/>
</dbReference>
<accession>A0A0J8RXP1</accession>
<feature type="signal peptide" evidence="2">
    <location>
        <begin position="1"/>
        <end position="25"/>
    </location>
</feature>
<name>A0A0J8RXP1_COCIT</name>
<evidence type="ECO:0000313" key="4">
    <source>
        <dbReference type="Proteomes" id="UP000054563"/>
    </source>
</evidence>
<feature type="compositionally biased region" description="Polar residues" evidence="1">
    <location>
        <begin position="225"/>
        <end position="239"/>
    </location>
</feature>
<reference evidence="4" key="1">
    <citation type="journal article" date="2010" name="Genome Res.">
        <title>Population genomic sequencing of Coccidioides fungi reveals recent hybridization and transposon control.</title>
        <authorList>
            <person name="Neafsey D.E."/>
            <person name="Barker B.M."/>
            <person name="Sharpton T.J."/>
            <person name="Stajich J.E."/>
            <person name="Park D.J."/>
            <person name="Whiston E."/>
            <person name="Hung C.-Y."/>
            <person name="McMahan C."/>
            <person name="White J."/>
            <person name="Sykes S."/>
            <person name="Heiman D."/>
            <person name="Young S."/>
            <person name="Zeng Q."/>
            <person name="Abouelleil A."/>
            <person name="Aftuck L."/>
            <person name="Bessette D."/>
            <person name="Brown A."/>
            <person name="FitzGerald M."/>
            <person name="Lui A."/>
            <person name="Macdonald J.P."/>
            <person name="Priest M."/>
            <person name="Orbach M.J."/>
            <person name="Galgiani J.N."/>
            <person name="Kirkland T.N."/>
            <person name="Cole G.T."/>
            <person name="Birren B.W."/>
            <person name="Henn M.R."/>
            <person name="Taylor J.W."/>
            <person name="Rounsley S.D."/>
        </authorList>
    </citation>
    <scope>NUCLEOTIDE SEQUENCE [LARGE SCALE GENOMIC DNA]</scope>
    <source>
        <strain evidence="4">H538.4</strain>
    </source>
</reference>
<protein>
    <recommendedName>
        <fullName evidence="5">Secreted protein</fullName>
    </recommendedName>
</protein>
<dbReference type="AlphaFoldDB" id="A0A0J8RXP1"/>
<evidence type="ECO:0000256" key="2">
    <source>
        <dbReference type="SAM" id="SignalP"/>
    </source>
</evidence>
<gene>
    <name evidence="3" type="ORF">CIHG_07359</name>
</gene>
<feature type="region of interest" description="Disordered" evidence="1">
    <location>
        <begin position="217"/>
        <end position="263"/>
    </location>
</feature>
<evidence type="ECO:0008006" key="5">
    <source>
        <dbReference type="Google" id="ProtNLM"/>
    </source>
</evidence>